<feature type="transmembrane region" description="Helical" evidence="5">
    <location>
        <begin position="192"/>
        <end position="214"/>
    </location>
</feature>
<dbReference type="AlphaFoldDB" id="A0A267AJ57"/>
<organism evidence="6 7">
    <name type="scientific">Pseudomonas fragi</name>
    <dbReference type="NCBI Taxonomy" id="296"/>
    <lineage>
        <taxon>Bacteria</taxon>
        <taxon>Pseudomonadati</taxon>
        <taxon>Pseudomonadota</taxon>
        <taxon>Gammaproteobacteria</taxon>
        <taxon>Pseudomonadales</taxon>
        <taxon>Pseudomonadaceae</taxon>
        <taxon>Pseudomonas</taxon>
    </lineage>
</organism>
<dbReference type="GO" id="GO:0030255">
    <property type="term" value="P:protein secretion by the type IV secretion system"/>
    <property type="evidence" value="ECO:0007669"/>
    <property type="project" value="InterPro"/>
</dbReference>
<dbReference type="Pfam" id="PF04610">
    <property type="entry name" value="TrbL"/>
    <property type="match status" value="1"/>
</dbReference>
<comment type="caution">
    <text evidence="6">The sequence shown here is derived from an EMBL/GenBank/DDBJ whole genome shotgun (WGS) entry which is preliminary data.</text>
</comment>
<evidence type="ECO:0000256" key="1">
    <source>
        <dbReference type="ARBA" id="ARBA00004141"/>
    </source>
</evidence>
<protein>
    <recommendedName>
        <fullName evidence="8">Type IV secretion system protein VirB6</fullName>
    </recommendedName>
</protein>
<evidence type="ECO:0000313" key="6">
    <source>
        <dbReference type="EMBL" id="PAA11752.1"/>
    </source>
</evidence>
<feature type="transmembrane region" description="Helical" evidence="5">
    <location>
        <begin position="167"/>
        <end position="185"/>
    </location>
</feature>
<keyword evidence="2 5" id="KW-0812">Transmembrane</keyword>
<dbReference type="EMBL" id="NQKQ01000011">
    <property type="protein sequence ID" value="PAA11752.1"/>
    <property type="molecule type" value="Genomic_DNA"/>
</dbReference>
<reference evidence="6 7" key="1">
    <citation type="submission" date="2017-08" db="EMBL/GenBank/DDBJ databases">
        <title>Genomic and metabolic characterisation of spoilage-associated Pseudomonas species.</title>
        <authorList>
            <person name="Stanborough T."/>
            <person name="Fegan N."/>
            <person name="Powell S.M."/>
            <person name="Singh T."/>
            <person name="Tamplin M.L."/>
            <person name="Chandry P.S."/>
        </authorList>
    </citation>
    <scope>NUCLEOTIDE SEQUENCE [LARGE SCALE GENOMIC DNA]</scope>
    <source>
        <strain evidence="6 7">F1801</strain>
    </source>
</reference>
<sequence>MAGGGFFEKFNRDMLVDLQSVATANGNIYLSLVTTLISLAITIYVVWVGYQTLAGKNQTPLPDLLWDLVKFGILLAFIHNADGYMDVAIDALNDLKAGLAVQSVQSVWGDLDVLQVQSQALAEKLYGLDPEKTPLSGWTAKGLVWAGAMVLMLTVSLVMFIAEATLILLLVTAPIFLFCLMFGFLSSMFNNWLQLVFSSVLTLMFASMVSSVSIEFMNSIVTQINQQAELGNLTSMGATVLMAGVLTGGVVLLARFCATYVSSLGVTGAVQGFSRSGLIVFAGKSSPGNHQIQASHHQMHVLATEESSTRYISPASDYLDSVKLSQQAVMNMKARYL</sequence>
<evidence type="ECO:0000256" key="5">
    <source>
        <dbReference type="SAM" id="Phobius"/>
    </source>
</evidence>
<evidence type="ECO:0008006" key="8">
    <source>
        <dbReference type="Google" id="ProtNLM"/>
    </source>
</evidence>
<accession>A0A267AJ57</accession>
<feature type="transmembrane region" description="Helical" evidence="5">
    <location>
        <begin position="234"/>
        <end position="254"/>
    </location>
</feature>
<dbReference type="GO" id="GO:0016020">
    <property type="term" value="C:membrane"/>
    <property type="evidence" value="ECO:0007669"/>
    <property type="project" value="UniProtKB-SubCell"/>
</dbReference>
<evidence type="ECO:0000313" key="7">
    <source>
        <dbReference type="Proteomes" id="UP000215861"/>
    </source>
</evidence>
<feature type="transmembrane region" description="Helical" evidence="5">
    <location>
        <begin position="142"/>
        <end position="161"/>
    </location>
</feature>
<dbReference type="RefSeq" id="WP_095036799.1">
    <property type="nucleotide sequence ID" value="NZ_NQKQ01000011.1"/>
</dbReference>
<keyword evidence="3 5" id="KW-1133">Transmembrane helix</keyword>
<evidence type="ECO:0000256" key="3">
    <source>
        <dbReference type="ARBA" id="ARBA00022989"/>
    </source>
</evidence>
<feature type="transmembrane region" description="Helical" evidence="5">
    <location>
        <begin position="28"/>
        <end position="50"/>
    </location>
</feature>
<evidence type="ECO:0000256" key="2">
    <source>
        <dbReference type="ARBA" id="ARBA00022692"/>
    </source>
</evidence>
<name>A0A267AJ57_PSEFR</name>
<dbReference type="InterPro" id="IPR007688">
    <property type="entry name" value="Conjugal_tfr_TrbL/VirB6"/>
</dbReference>
<keyword evidence="4 5" id="KW-0472">Membrane</keyword>
<proteinExistence type="predicted"/>
<evidence type="ECO:0000256" key="4">
    <source>
        <dbReference type="ARBA" id="ARBA00023136"/>
    </source>
</evidence>
<dbReference type="OrthoDB" id="6538889at2"/>
<gene>
    <name evidence="6" type="ORF">CJU81_12110</name>
</gene>
<dbReference type="Proteomes" id="UP000215861">
    <property type="component" value="Unassembled WGS sequence"/>
</dbReference>
<comment type="subcellular location">
    <subcellularLocation>
        <location evidence="1">Membrane</location>
        <topology evidence="1">Multi-pass membrane protein</topology>
    </subcellularLocation>
</comment>